<feature type="non-terminal residue" evidence="1">
    <location>
        <position position="180"/>
    </location>
</feature>
<reference evidence="1" key="1">
    <citation type="journal article" date="2014" name="Front. Microbiol.">
        <title>High frequency of phylogenetically diverse reductive dehalogenase-homologous genes in deep subseafloor sedimentary metagenomes.</title>
        <authorList>
            <person name="Kawai M."/>
            <person name="Futagami T."/>
            <person name="Toyoda A."/>
            <person name="Takaki Y."/>
            <person name="Nishi S."/>
            <person name="Hori S."/>
            <person name="Arai W."/>
            <person name="Tsubouchi T."/>
            <person name="Morono Y."/>
            <person name="Uchiyama I."/>
            <person name="Ito T."/>
            <person name="Fujiyama A."/>
            <person name="Inagaki F."/>
            <person name="Takami H."/>
        </authorList>
    </citation>
    <scope>NUCLEOTIDE SEQUENCE</scope>
    <source>
        <strain evidence="1">Expedition CK06-06</strain>
    </source>
</reference>
<feature type="non-terminal residue" evidence="1">
    <location>
        <position position="1"/>
    </location>
</feature>
<protein>
    <submittedName>
        <fullName evidence="1">Uncharacterized protein</fullName>
    </submittedName>
</protein>
<gene>
    <name evidence="1" type="ORF">S03H2_67258</name>
</gene>
<proteinExistence type="predicted"/>
<dbReference type="EMBL" id="BARU01043998">
    <property type="protein sequence ID" value="GAH87252.1"/>
    <property type="molecule type" value="Genomic_DNA"/>
</dbReference>
<comment type="caution">
    <text evidence="1">The sequence shown here is derived from an EMBL/GenBank/DDBJ whole genome shotgun (WGS) entry which is preliminary data.</text>
</comment>
<dbReference type="AlphaFoldDB" id="X1IZU7"/>
<name>X1IZU7_9ZZZZ</name>
<accession>X1IZU7</accession>
<sequence>QQSPLYGGAFKSMDFHSRPLEYYSDVYDEYYNEIGLPYTHKTTYYALDILYYIGMLDEFENECDLNDLVDDIIGTQFLNPSYANYGGFTPNPALYSLLDDDDKNSHVFLDYSYHAIKTLELLADFLNLGELNDLNFNKGALYSYISSLINETSTTICCDVPYTKKPENILMNTFYTISIL</sequence>
<evidence type="ECO:0000313" key="1">
    <source>
        <dbReference type="EMBL" id="GAH87252.1"/>
    </source>
</evidence>
<organism evidence="1">
    <name type="scientific">marine sediment metagenome</name>
    <dbReference type="NCBI Taxonomy" id="412755"/>
    <lineage>
        <taxon>unclassified sequences</taxon>
        <taxon>metagenomes</taxon>
        <taxon>ecological metagenomes</taxon>
    </lineage>
</organism>